<evidence type="ECO:0000256" key="2">
    <source>
        <dbReference type="ARBA" id="ARBA00010617"/>
    </source>
</evidence>
<dbReference type="GO" id="GO:0008395">
    <property type="term" value="F:steroid hydroxylase activity"/>
    <property type="evidence" value="ECO:0007669"/>
    <property type="project" value="TreeGrafter"/>
</dbReference>
<evidence type="ECO:0000313" key="10">
    <source>
        <dbReference type="Proteomes" id="UP000193907"/>
    </source>
</evidence>
<dbReference type="RefSeq" id="WP_062539080.1">
    <property type="nucleotide sequence ID" value="NZ_BBUN01000079.1"/>
</dbReference>
<comment type="caution">
    <text evidence="8">The sequence shown here is derived from an EMBL/GenBank/DDBJ whole genome shotgun (WGS) entry which is preliminary data.</text>
</comment>
<dbReference type="PANTHER" id="PTHR46696">
    <property type="entry name" value="P450, PUTATIVE (EUROFUNG)-RELATED"/>
    <property type="match status" value="1"/>
</dbReference>
<dbReference type="PANTHER" id="PTHR46696:SF4">
    <property type="entry name" value="BIOTIN BIOSYNTHESIS CYTOCHROME P450"/>
    <property type="match status" value="1"/>
</dbReference>
<dbReference type="GO" id="GO:0020037">
    <property type="term" value="F:heme binding"/>
    <property type="evidence" value="ECO:0007669"/>
    <property type="project" value="InterPro"/>
</dbReference>
<dbReference type="EMBL" id="LQOM01000006">
    <property type="protein sequence ID" value="ORV19568.1"/>
    <property type="molecule type" value="Genomic_DNA"/>
</dbReference>
<dbReference type="InterPro" id="IPR001128">
    <property type="entry name" value="Cyt_P450"/>
</dbReference>
<dbReference type="GO" id="GO:0006707">
    <property type="term" value="P:cholesterol catabolic process"/>
    <property type="evidence" value="ECO:0007669"/>
    <property type="project" value="TreeGrafter"/>
</dbReference>
<keyword evidence="10" id="KW-1185">Reference proteome</keyword>
<keyword evidence="5" id="KW-0560">Oxidoreductase</keyword>
<sequence length="412" mass="46945">MTTIDRLDLDSVDLADPSVWDDGPPYDLFARMQREDPAHFSPQRNRPEEGGFWDITRFDDVRAISRDHRTFSSERRGIFHWDDVGVPLDIQRLQLISMDPPRHDRLKALVIKEFTPEAVAAHEDEVRQIIDGVLDSVADKQRFDLVADVARPIPSRVIGSLLGTPPEDDATLVHWTNVFTAFEDPVIREQWKDTMGVVGEIVEYTQNRIAQRDDSIGGNLLTAMVDAEVEGDKLNELEIATFFVLLMSAGNDSTRATYSATMLELLRNPELRQQLQDNPELIPAAVEEGLRCYPAFSFMARAATKDTELHGKTIKEGDRLLLWYIASNRDESVFPNPHKFDITREGLADKHQAFGGRGKHFCLGANLARLELKLWIERTLERFPDLELDGDPRRVRALFLNQYNSIPVRRTS</sequence>
<reference evidence="9 11" key="2">
    <citation type="journal article" date="2017" name="Infect. Genet. Evol.">
        <title>The new phylogeny of the genus Mycobacterium: The old and the news.</title>
        <authorList>
            <person name="Tortoli E."/>
            <person name="Fedrizzi T."/>
            <person name="Meehan C.J."/>
            <person name="Trovato A."/>
            <person name="Grottola A."/>
            <person name="Giacobazzi E."/>
            <person name="Serpini G.F."/>
            <person name="Tagliazucchi S."/>
            <person name="Fabio A."/>
            <person name="Bettua C."/>
            <person name="Bertorelli R."/>
            <person name="Frascaro F."/>
            <person name="De Sanctis V."/>
            <person name="Pecorari M."/>
            <person name="Jousson O."/>
            <person name="Segata N."/>
            <person name="Cirillo D.M."/>
        </authorList>
    </citation>
    <scope>NUCLEOTIDE SEQUENCE [LARGE SCALE GENOMIC DNA]</scope>
    <source>
        <strain evidence="9 11">NCTC 12882</strain>
    </source>
</reference>
<dbReference type="EMBL" id="PDKV01000010">
    <property type="protein sequence ID" value="PIB79120.1"/>
    <property type="molecule type" value="Genomic_DNA"/>
</dbReference>
<dbReference type="GO" id="GO:0036199">
    <property type="term" value="F:cholest-4-en-3-one 26-monooxygenase activity"/>
    <property type="evidence" value="ECO:0007669"/>
    <property type="project" value="TreeGrafter"/>
</dbReference>
<name>A0A1X1RWV2_MYCCE</name>
<dbReference type="InterPro" id="IPR036396">
    <property type="entry name" value="Cyt_P450_sf"/>
</dbReference>
<evidence type="ECO:0000256" key="6">
    <source>
        <dbReference type="ARBA" id="ARBA00023004"/>
    </source>
</evidence>
<evidence type="ECO:0000313" key="11">
    <source>
        <dbReference type="Proteomes" id="UP000230971"/>
    </source>
</evidence>
<accession>A0A1X1RWV2</accession>
<keyword evidence="3" id="KW-0349">Heme</keyword>
<evidence type="ECO:0000256" key="3">
    <source>
        <dbReference type="ARBA" id="ARBA00022617"/>
    </source>
</evidence>
<evidence type="ECO:0000313" key="8">
    <source>
        <dbReference type="EMBL" id="ORV19568.1"/>
    </source>
</evidence>
<evidence type="ECO:0000256" key="4">
    <source>
        <dbReference type="ARBA" id="ARBA00022723"/>
    </source>
</evidence>
<dbReference type="PRINTS" id="PR00385">
    <property type="entry name" value="P450"/>
</dbReference>
<dbReference type="AlphaFoldDB" id="A0A1X1RWV2"/>
<dbReference type="Proteomes" id="UP000230971">
    <property type="component" value="Unassembled WGS sequence"/>
</dbReference>
<gene>
    <name evidence="8" type="ORF">AWB95_01320</name>
    <name evidence="9" type="ORF">CQY23_10585</name>
</gene>
<evidence type="ECO:0000256" key="1">
    <source>
        <dbReference type="ARBA" id="ARBA00001971"/>
    </source>
</evidence>
<organism evidence="8 10">
    <name type="scientific">Mycobacterium celatum</name>
    <dbReference type="NCBI Taxonomy" id="28045"/>
    <lineage>
        <taxon>Bacteria</taxon>
        <taxon>Bacillati</taxon>
        <taxon>Actinomycetota</taxon>
        <taxon>Actinomycetes</taxon>
        <taxon>Mycobacteriales</taxon>
        <taxon>Mycobacteriaceae</taxon>
        <taxon>Mycobacterium</taxon>
    </lineage>
</organism>
<dbReference type="PRINTS" id="PR00359">
    <property type="entry name" value="BP450"/>
</dbReference>
<evidence type="ECO:0000256" key="5">
    <source>
        <dbReference type="ARBA" id="ARBA00023002"/>
    </source>
</evidence>
<dbReference type="STRING" id="28045.AWB95_01320"/>
<dbReference type="SUPFAM" id="SSF48264">
    <property type="entry name" value="Cytochrome P450"/>
    <property type="match status" value="1"/>
</dbReference>
<comment type="similarity">
    <text evidence="2">Belongs to the cytochrome P450 family.</text>
</comment>
<evidence type="ECO:0000256" key="7">
    <source>
        <dbReference type="ARBA" id="ARBA00023033"/>
    </source>
</evidence>
<keyword evidence="7" id="KW-0503">Monooxygenase</keyword>
<dbReference type="Gene3D" id="1.10.630.10">
    <property type="entry name" value="Cytochrome P450"/>
    <property type="match status" value="1"/>
</dbReference>
<reference evidence="8 10" key="1">
    <citation type="submission" date="2016-01" db="EMBL/GenBank/DDBJ databases">
        <title>The new phylogeny of the genus Mycobacterium.</title>
        <authorList>
            <person name="Tarcisio F."/>
            <person name="Conor M."/>
            <person name="Antonella G."/>
            <person name="Elisabetta G."/>
            <person name="Giulia F.S."/>
            <person name="Sara T."/>
            <person name="Anna F."/>
            <person name="Clotilde B."/>
            <person name="Roberto B."/>
            <person name="Veronica D.S."/>
            <person name="Fabio R."/>
            <person name="Monica P."/>
            <person name="Olivier J."/>
            <person name="Enrico T."/>
            <person name="Nicola S."/>
        </authorList>
    </citation>
    <scope>NUCLEOTIDE SEQUENCE [LARGE SCALE GENOMIC DNA]</scope>
    <source>
        <strain evidence="8 10">DSM 44243</strain>
    </source>
</reference>
<keyword evidence="6" id="KW-0408">Iron</keyword>
<evidence type="ECO:0000313" key="9">
    <source>
        <dbReference type="EMBL" id="PIB79120.1"/>
    </source>
</evidence>
<dbReference type="Pfam" id="PF00067">
    <property type="entry name" value="p450"/>
    <property type="match status" value="1"/>
</dbReference>
<dbReference type="FunFam" id="1.10.630.10:FF:000018">
    <property type="entry name" value="Cytochrome P450 monooxygenase"/>
    <property type="match status" value="1"/>
</dbReference>
<dbReference type="OrthoDB" id="5241086at2"/>
<comment type="cofactor">
    <cofactor evidence="1">
        <name>heme</name>
        <dbReference type="ChEBI" id="CHEBI:30413"/>
    </cofactor>
</comment>
<protein>
    <submittedName>
        <fullName evidence="8 9">Cytochrome</fullName>
    </submittedName>
</protein>
<keyword evidence="4" id="KW-0479">Metal-binding</keyword>
<dbReference type="Proteomes" id="UP000193907">
    <property type="component" value="Unassembled WGS sequence"/>
</dbReference>
<proteinExistence type="inferred from homology"/>
<dbReference type="CDD" id="cd11033">
    <property type="entry name" value="CYP142-like"/>
    <property type="match status" value="1"/>
</dbReference>
<dbReference type="GO" id="GO:0005506">
    <property type="term" value="F:iron ion binding"/>
    <property type="evidence" value="ECO:0007669"/>
    <property type="project" value="InterPro"/>
</dbReference>
<dbReference type="InterPro" id="IPR002397">
    <property type="entry name" value="Cyt_P450_B"/>
</dbReference>